<keyword evidence="2" id="KW-0853">WD repeat</keyword>
<evidence type="ECO:0000259" key="6">
    <source>
        <dbReference type="Pfam" id="PF12341"/>
    </source>
</evidence>
<feature type="compositionally biased region" description="Polar residues" evidence="5">
    <location>
        <begin position="437"/>
        <end position="446"/>
    </location>
</feature>
<evidence type="ECO:0000256" key="2">
    <source>
        <dbReference type="ARBA" id="ARBA00022574"/>
    </source>
</evidence>
<evidence type="ECO:0000256" key="1">
    <source>
        <dbReference type="ARBA" id="ARBA00004123"/>
    </source>
</evidence>
<evidence type="ECO:0008006" key="10">
    <source>
        <dbReference type="Google" id="ProtNLM"/>
    </source>
</evidence>
<reference evidence="8" key="1">
    <citation type="submission" date="2024-02" db="EMBL/GenBank/DDBJ databases">
        <authorList>
            <consortium name="ELIXIR-Norway"/>
            <consortium name="Elixir Norway"/>
        </authorList>
    </citation>
    <scope>NUCLEOTIDE SEQUENCE</scope>
</reference>
<evidence type="ECO:0000313" key="9">
    <source>
        <dbReference type="Proteomes" id="UP001497512"/>
    </source>
</evidence>
<evidence type="ECO:0000256" key="4">
    <source>
        <dbReference type="ARBA" id="ARBA00023242"/>
    </source>
</evidence>
<name>A0ABP0UPJ1_9BRYO</name>
<feature type="domain" description="WDHD1/CFT4 helical bundle" evidence="7">
    <location>
        <begin position="298"/>
        <end position="400"/>
    </location>
</feature>
<evidence type="ECO:0000259" key="7">
    <source>
        <dbReference type="Pfam" id="PF20946"/>
    </source>
</evidence>
<organism evidence="8 9">
    <name type="scientific">Sphagnum troendelagicum</name>
    <dbReference type="NCBI Taxonomy" id="128251"/>
    <lineage>
        <taxon>Eukaryota</taxon>
        <taxon>Viridiplantae</taxon>
        <taxon>Streptophyta</taxon>
        <taxon>Embryophyta</taxon>
        <taxon>Bryophyta</taxon>
        <taxon>Sphagnophytina</taxon>
        <taxon>Sphagnopsida</taxon>
        <taxon>Sphagnales</taxon>
        <taxon>Sphagnaceae</taxon>
        <taxon>Sphagnum</taxon>
    </lineage>
</organism>
<dbReference type="PANTHER" id="PTHR19932">
    <property type="entry name" value="WD REPEAT AND HMG-BOX DNA BINDING PROTEIN"/>
    <property type="match status" value="1"/>
</dbReference>
<keyword evidence="3" id="KW-0677">Repeat</keyword>
<dbReference type="Pfam" id="PF12341">
    <property type="entry name" value="Mcl1_mid"/>
    <property type="match status" value="1"/>
</dbReference>
<keyword evidence="9" id="KW-1185">Reference proteome</keyword>
<dbReference type="InterPro" id="IPR022100">
    <property type="entry name" value="WDHD1/CFT4_beta-prop_2nd"/>
</dbReference>
<dbReference type="PANTHER" id="PTHR19932:SF10">
    <property type="entry name" value="WD REPEAT AND HMG-BOX DNA-BINDING PROTEIN 1"/>
    <property type="match status" value="1"/>
</dbReference>
<gene>
    <name evidence="8" type="ORF">CSSPTR1EN2_LOCUS18103</name>
</gene>
<accession>A0ABP0UPJ1</accession>
<comment type="subcellular location">
    <subcellularLocation>
        <location evidence="1">Nucleus</location>
    </subcellularLocation>
</comment>
<keyword evidence="4" id="KW-0539">Nucleus</keyword>
<dbReference type="InterPro" id="IPR048591">
    <property type="entry name" value="WDHD1/CFT4_hel"/>
</dbReference>
<dbReference type="Proteomes" id="UP001497512">
    <property type="component" value="Chromosome 5"/>
</dbReference>
<dbReference type="EMBL" id="OZ019897">
    <property type="protein sequence ID" value="CAK9226166.1"/>
    <property type="molecule type" value="Genomic_DNA"/>
</dbReference>
<proteinExistence type="predicted"/>
<evidence type="ECO:0000313" key="8">
    <source>
        <dbReference type="EMBL" id="CAK9226166.1"/>
    </source>
</evidence>
<evidence type="ECO:0000256" key="5">
    <source>
        <dbReference type="SAM" id="MobiDB-lite"/>
    </source>
</evidence>
<protein>
    <recommendedName>
        <fullName evidence="10">Minichromosome loss protein Mcl1 middle region domain-containing protein</fullName>
    </recommendedName>
</protein>
<feature type="region of interest" description="Disordered" evidence="5">
    <location>
        <begin position="425"/>
        <end position="447"/>
    </location>
</feature>
<evidence type="ECO:0000256" key="3">
    <source>
        <dbReference type="ARBA" id="ARBA00022737"/>
    </source>
</evidence>
<dbReference type="Pfam" id="PF20946">
    <property type="entry name" value="Ctf4_C"/>
    <property type="match status" value="1"/>
</dbReference>
<sequence length="584" mass="63345">MQSAIQPGCTQLSSCKRRFLAYNMLGSISSCESDGFSHVEVDFHDTSRGLRVPSMTDYFGFTMAAMNDKGSIFANPQKGEKNPSTLLYRPFNSWTNNSEWSMRFPVEEEVKAVAIGNGWAAAATSLRFLRVYSEAGLQTFVLSLSGPVVALAGHEHQLAVVIHASNPLASGDQMLEFLALDMRKKRQTQAGRLPLSPGATLTWLGFSEAGCLSTYDSEGVLRVYSSEFNGCWVPLFRASEERKGTDVNFWMVGLNSTQVFCVVCKAPSVEPQVLPKPVLGIFSTSVPVIHSDLGADDLENAYLRGILQLTQAHTKAVEAAVAGCDDEDEEESLLKMEVEVDRCLLRLIAAACKGDKLAKALELSTQLSLQKSLEGAIKVVNAMRLPSLAERLSLILEERITRERLEAGANRHKGDLVSSYMASPVTTHAPFPRGPKTQGQQSQPNYSPVADAHIQVPDRAAELASSPVDINSTAHPFKPALSKAHKRVTADAMEPDLKVPLEVGNTGDDPLTNLSKKSMAPSGVVNAYGKLKPSNPFAKPVIAPMRHDTEGSEKSDSILLSLKKIQHGAIDVQVQRKASSTPVK</sequence>
<feature type="domain" description="WDHD1/CFT4 second beta-propeller" evidence="6">
    <location>
        <begin position="4"/>
        <end position="288"/>
    </location>
</feature>